<dbReference type="Proteomes" id="UP000887580">
    <property type="component" value="Unplaced"/>
</dbReference>
<evidence type="ECO:0000313" key="2">
    <source>
        <dbReference type="WBParaSite" id="PS1159_v2.g18173.t1"/>
    </source>
</evidence>
<evidence type="ECO:0000313" key="1">
    <source>
        <dbReference type="Proteomes" id="UP000887580"/>
    </source>
</evidence>
<dbReference type="WBParaSite" id="PS1159_v2.g18173.t1">
    <property type="protein sequence ID" value="PS1159_v2.g18173.t1"/>
    <property type="gene ID" value="PS1159_v2.g18173"/>
</dbReference>
<proteinExistence type="predicted"/>
<reference evidence="2" key="1">
    <citation type="submission" date="2022-11" db="UniProtKB">
        <authorList>
            <consortium name="WormBaseParasite"/>
        </authorList>
    </citation>
    <scope>IDENTIFICATION</scope>
</reference>
<organism evidence="1 2">
    <name type="scientific">Panagrolaimus sp. PS1159</name>
    <dbReference type="NCBI Taxonomy" id="55785"/>
    <lineage>
        <taxon>Eukaryota</taxon>
        <taxon>Metazoa</taxon>
        <taxon>Ecdysozoa</taxon>
        <taxon>Nematoda</taxon>
        <taxon>Chromadorea</taxon>
        <taxon>Rhabditida</taxon>
        <taxon>Tylenchina</taxon>
        <taxon>Panagrolaimomorpha</taxon>
        <taxon>Panagrolaimoidea</taxon>
        <taxon>Panagrolaimidae</taxon>
        <taxon>Panagrolaimus</taxon>
    </lineage>
</organism>
<name>A0AC35FLH9_9BILA</name>
<protein>
    <submittedName>
        <fullName evidence="2">Fungal lipase-like domain-containing protein</fullName>
    </submittedName>
</protein>
<accession>A0AC35FLH9</accession>
<sequence>MELIALIIFFSFANNVSSSFNETFAKYFLWPMAASAYSDHPELCVNDNFKQSDFKRRIQVRCDILKEDTCAAFSAVSHSDKAIIISFRGSEDAEITMEVVDAITVLPISEFSGKAKVNQYFYDAFNDIWNAGLKNDFLSLKNANPGYEVWITGHSLGAAMASLTATTLVTTKVFPADKIKLVTFGQPRVGDKTYAALIDSLIPYAYRVIHHRDLVSNIPPQFLYGYHHHKSEVWYNNDMTKGQPYLECDEDESKKCSDSKLDLSTADHSLYYNVATSFATNGCKGWNPFTI</sequence>